<dbReference type="STRING" id="307972.A0A2G8JRI9"/>
<evidence type="ECO:0000313" key="5">
    <source>
        <dbReference type="EMBL" id="PIK38387.1"/>
    </source>
</evidence>
<dbReference type="PRINTS" id="PR01887">
    <property type="entry name" value="SPECTRNALPHA"/>
</dbReference>
<keyword evidence="5" id="KW-0675">Receptor</keyword>
<dbReference type="Proteomes" id="UP000230750">
    <property type="component" value="Unassembled WGS sequence"/>
</dbReference>
<keyword evidence="6" id="KW-1185">Reference proteome</keyword>
<evidence type="ECO:0000256" key="3">
    <source>
        <dbReference type="PROSITE-ProRule" id="PRU00192"/>
    </source>
</evidence>
<dbReference type="EMBL" id="MRZV01001365">
    <property type="protein sequence ID" value="PIK38387.1"/>
    <property type="molecule type" value="Genomic_DNA"/>
</dbReference>
<proteinExistence type="predicted"/>
<sequence>MLSTLDRPDKQIHAKNAATVNVSSCDRFKDRVQHFKVLRDGAGKYFLYVVKFRSLNELVEYYRTSSVSRTETIYLKEMTGKKEIMVRAKYDFAAKDPGELSIKRGEIITVLDNSDQNWWTGRCQGKEGLFPAPYVECL</sequence>
<dbReference type="InterPro" id="IPR043539">
    <property type="entry name" value="Grb2-like"/>
</dbReference>
<dbReference type="InterPro" id="IPR001452">
    <property type="entry name" value="SH3_domain"/>
</dbReference>
<organism evidence="5 6">
    <name type="scientific">Stichopus japonicus</name>
    <name type="common">Sea cucumber</name>
    <dbReference type="NCBI Taxonomy" id="307972"/>
    <lineage>
        <taxon>Eukaryota</taxon>
        <taxon>Metazoa</taxon>
        <taxon>Echinodermata</taxon>
        <taxon>Eleutherozoa</taxon>
        <taxon>Echinozoa</taxon>
        <taxon>Holothuroidea</taxon>
        <taxon>Aspidochirotacea</taxon>
        <taxon>Aspidochirotida</taxon>
        <taxon>Stichopodidae</taxon>
        <taxon>Apostichopus</taxon>
    </lineage>
</organism>
<dbReference type="PRINTS" id="PR00452">
    <property type="entry name" value="SH3DOMAIN"/>
</dbReference>
<dbReference type="AlphaFoldDB" id="A0A2G8JRI9"/>
<dbReference type="Pfam" id="PF00018">
    <property type="entry name" value="SH3_1"/>
    <property type="match status" value="1"/>
</dbReference>
<reference evidence="5 6" key="1">
    <citation type="journal article" date="2017" name="PLoS Biol.">
        <title>The sea cucumber genome provides insights into morphological evolution and visceral regeneration.</title>
        <authorList>
            <person name="Zhang X."/>
            <person name="Sun L."/>
            <person name="Yuan J."/>
            <person name="Sun Y."/>
            <person name="Gao Y."/>
            <person name="Zhang L."/>
            <person name="Li S."/>
            <person name="Dai H."/>
            <person name="Hamel J.F."/>
            <person name="Liu C."/>
            <person name="Yu Y."/>
            <person name="Liu S."/>
            <person name="Lin W."/>
            <person name="Guo K."/>
            <person name="Jin S."/>
            <person name="Xu P."/>
            <person name="Storey K.B."/>
            <person name="Huan P."/>
            <person name="Zhang T."/>
            <person name="Zhou Y."/>
            <person name="Zhang J."/>
            <person name="Lin C."/>
            <person name="Li X."/>
            <person name="Xing L."/>
            <person name="Huo D."/>
            <person name="Sun M."/>
            <person name="Wang L."/>
            <person name="Mercier A."/>
            <person name="Li F."/>
            <person name="Yang H."/>
            <person name="Xiang J."/>
        </authorList>
    </citation>
    <scope>NUCLEOTIDE SEQUENCE [LARGE SCALE GENOMIC DNA]</scope>
    <source>
        <strain evidence="5">Shaxun</strain>
        <tissue evidence="5">Muscle</tissue>
    </source>
</reference>
<comment type="caution">
    <text evidence="5">The sequence shown here is derived from an EMBL/GenBank/DDBJ whole genome shotgun (WGS) entry which is preliminary data.</text>
</comment>
<gene>
    <name evidence="5" type="ORF">BSL78_24772</name>
</gene>
<protein>
    <submittedName>
        <fullName evidence="5">Putative growth factor receptor-bound protein 2-like</fullName>
    </submittedName>
</protein>
<dbReference type="InterPro" id="IPR036028">
    <property type="entry name" value="SH3-like_dom_sf"/>
</dbReference>
<dbReference type="PROSITE" id="PS50002">
    <property type="entry name" value="SH3"/>
    <property type="match status" value="1"/>
</dbReference>
<dbReference type="InterPro" id="IPR000980">
    <property type="entry name" value="SH2"/>
</dbReference>
<evidence type="ECO:0000256" key="2">
    <source>
        <dbReference type="ARBA" id="ARBA00022999"/>
    </source>
</evidence>
<dbReference type="Gene3D" id="3.30.505.10">
    <property type="entry name" value="SH2 domain"/>
    <property type="match status" value="1"/>
</dbReference>
<dbReference type="OrthoDB" id="10255964at2759"/>
<dbReference type="PANTHER" id="PTHR46037">
    <property type="entry name" value="PROTEIN ENHANCER OF SEVENLESS 2B"/>
    <property type="match status" value="1"/>
</dbReference>
<keyword evidence="1 3" id="KW-0728">SH3 domain</keyword>
<accession>A0A2G8JRI9</accession>
<dbReference type="Gene3D" id="2.30.30.40">
    <property type="entry name" value="SH3 Domains"/>
    <property type="match status" value="1"/>
</dbReference>
<dbReference type="SUPFAM" id="SSF55550">
    <property type="entry name" value="SH2 domain"/>
    <property type="match status" value="1"/>
</dbReference>
<evidence type="ECO:0000313" key="6">
    <source>
        <dbReference type="Proteomes" id="UP000230750"/>
    </source>
</evidence>
<name>A0A2G8JRI9_STIJA</name>
<evidence type="ECO:0000259" key="4">
    <source>
        <dbReference type="PROSITE" id="PS50002"/>
    </source>
</evidence>
<keyword evidence="2" id="KW-0727">SH2 domain</keyword>
<dbReference type="Pfam" id="PF00017">
    <property type="entry name" value="SH2"/>
    <property type="match status" value="1"/>
</dbReference>
<dbReference type="SUPFAM" id="SSF50044">
    <property type="entry name" value="SH3-domain"/>
    <property type="match status" value="1"/>
</dbReference>
<feature type="domain" description="SH3" evidence="4">
    <location>
        <begin position="81"/>
        <end position="138"/>
    </location>
</feature>
<dbReference type="SMART" id="SM00326">
    <property type="entry name" value="SH3"/>
    <property type="match status" value="1"/>
</dbReference>
<dbReference type="FunFam" id="2.30.30.40:FF:000072">
    <property type="entry name" value="Unconventional Myosin IB"/>
    <property type="match status" value="1"/>
</dbReference>
<dbReference type="InterPro" id="IPR036860">
    <property type="entry name" value="SH2_dom_sf"/>
</dbReference>
<evidence type="ECO:0000256" key="1">
    <source>
        <dbReference type="ARBA" id="ARBA00022443"/>
    </source>
</evidence>